<feature type="transmembrane region" description="Helical" evidence="1">
    <location>
        <begin position="280"/>
        <end position="302"/>
    </location>
</feature>
<feature type="transmembrane region" description="Helical" evidence="1">
    <location>
        <begin position="322"/>
        <end position="341"/>
    </location>
</feature>
<evidence type="ECO:0000256" key="1">
    <source>
        <dbReference type="SAM" id="Phobius"/>
    </source>
</evidence>
<feature type="transmembrane region" description="Helical" evidence="1">
    <location>
        <begin position="470"/>
        <end position="487"/>
    </location>
</feature>
<feature type="transmembrane region" description="Helical" evidence="1">
    <location>
        <begin position="418"/>
        <end position="436"/>
    </location>
</feature>
<keyword evidence="1" id="KW-0812">Transmembrane</keyword>
<reference evidence="3" key="1">
    <citation type="submission" date="2017-06" db="EMBL/GenBank/DDBJ databases">
        <authorList>
            <person name="Varghese N."/>
            <person name="Submissions S."/>
        </authorList>
    </citation>
    <scope>NUCLEOTIDE SEQUENCE [LARGE SCALE GENOMIC DNA]</scope>
    <source>
        <strain evidence="3">DSM 137</strain>
    </source>
</reference>
<feature type="transmembrane region" description="Helical" evidence="1">
    <location>
        <begin position="348"/>
        <end position="367"/>
    </location>
</feature>
<feature type="transmembrane region" description="Helical" evidence="1">
    <location>
        <begin position="387"/>
        <end position="411"/>
    </location>
</feature>
<accession>A0A212R3S3</accession>
<keyword evidence="1" id="KW-1133">Transmembrane helix</keyword>
<evidence type="ECO:0008006" key="4">
    <source>
        <dbReference type="Google" id="ProtNLM"/>
    </source>
</evidence>
<feature type="transmembrane region" description="Helical" evidence="1">
    <location>
        <begin position="199"/>
        <end position="217"/>
    </location>
</feature>
<feature type="transmembrane region" description="Helical" evidence="1">
    <location>
        <begin position="237"/>
        <end position="259"/>
    </location>
</feature>
<feature type="transmembrane region" description="Helical" evidence="1">
    <location>
        <begin position="131"/>
        <end position="151"/>
    </location>
</feature>
<evidence type="ECO:0000313" key="3">
    <source>
        <dbReference type="Proteomes" id="UP000198418"/>
    </source>
</evidence>
<dbReference type="Proteomes" id="UP000198418">
    <property type="component" value="Unassembled WGS sequence"/>
</dbReference>
<dbReference type="InterPro" id="IPR018580">
    <property type="entry name" value="Uncharacterised_YfhO"/>
</dbReference>
<proteinExistence type="predicted"/>
<feature type="transmembrane region" description="Helical" evidence="1">
    <location>
        <begin position="12"/>
        <end position="34"/>
    </location>
</feature>
<dbReference type="PANTHER" id="PTHR38454:SF1">
    <property type="entry name" value="INTEGRAL MEMBRANE PROTEIN"/>
    <property type="match status" value="1"/>
</dbReference>
<dbReference type="RefSeq" id="WP_244593063.1">
    <property type="nucleotide sequence ID" value="NZ_FYDG01000002.1"/>
</dbReference>
<name>A0A212R3S3_RHOAC</name>
<dbReference type="PANTHER" id="PTHR38454">
    <property type="entry name" value="INTEGRAL MEMBRANE PROTEIN-RELATED"/>
    <property type="match status" value="1"/>
</dbReference>
<evidence type="ECO:0000313" key="2">
    <source>
        <dbReference type="EMBL" id="SNB66670.1"/>
    </source>
</evidence>
<keyword evidence="1" id="KW-0472">Membrane</keyword>
<dbReference type="AlphaFoldDB" id="A0A212R3S3"/>
<gene>
    <name evidence="2" type="ORF">SAMN06265338_102506</name>
</gene>
<feature type="transmembrane region" description="Helical" evidence="1">
    <location>
        <begin position="442"/>
        <end position="463"/>
    </location>
</feature>
<feature type="transmembrane region" description="Helical" evidence="1">
    <location>
        <begin position="107"/>
        <end position="124"/>
    </location>
</feature>
<organism evidence="2 3">
    <name type="scientific">Rhodoblastus acidophilus</name>
    <name type="common">Rhodopseudomonas acidophila</name>
    <dbReference type="NCBI Taxonomy" id="1074"/>
    <lineage>
        <taxon>Bacteria</taxon>
        <taxon>Pseudomonadati</taxon>
        <taxon>Pseudomonadota</taxon>
        <taxon>Alphaproteobacteria</taxon>
        <taxon>Hyphomicrobiales</taxon>
        <taxon>Rhodoblastaceae</taxon>
        <taxon>Rhodoblastus</taxon>
    </lineage>
</organism>
<sequence>MLMSPPPKTEPFRVFLASVLIFFAASLYLCWPWVSGQVTIPWDAKAHFQPQLSFLAHALHRGAAPWWTPNVFAGMPQIADPQSLIFSPLYLALAALVPEPNFQQADGVAFLMLTLGGLGWMLYFRDRGWRAAGGLVAALAFAYGGSAAWRIQHTGQILSFSWFPLAFWALNRALDRGSFRWGMAAGLFAAFMVLGRDQIAWLFCLVLAAFVVYRVFAPPAPDGLGAGKRFARMLKPLAGGTLVGLIVAGPALLWTLALAEQSNRSEITLEGAMRGSLHPASVLTAFVADLFGVQGPLSGFWGPPSPGWGETGLYIARNMGELYFGALPVAALLVFGIGRGWALRRPAVFFFGALLAMYVYAIGKYTPVFPALFDVPGANLFRRPADATFQIGAFAAVLGGFCVSSFLSAAAADRRAPLGYGLLGAVLIACVGVALAKGHADALPAIGFALACFGLSFAGLFAARRFERRPALALLLVALPLTFDLSLNNRPNQSTALPPETFDVLREQTGNETIGFLKQKLAENAAPDRRDRVELAGIDFHWPNAGLTHGLDMDLGYNPIRLQLFVDVTHAIDHVALPEQREFSPAFPSYKSPMANLMGLRWIATGVPAEQIDKTLKPGDLPLAKQTADAFIYENKDALPRVLAPARAIAADFAALERDGGVPDLDYRRNVLFDRADCARLALSCQEAPQDVSGGEAGEARIAAYENTLVEVEATAPASGGFLVLNDVWQNWQAVYVDGVEAELLKANLMFRAVRLAPGPHKVRFQFEPVRAFKRFWPAGR</sequence>
<dbReference type="EMBL" id="FYDG01000002">
    <property type="protein sequence ID" value="SNB66670.1"/>
    <property type="molecule type" value="Genomic_DNA"/>
</dbReference>
<keyword evidence="3" id="KW-1185">Reference proteome</keyword>
<protein>
    <recommendedName>
        <fullName evidence="4">YfhO family protein</fullName>
    </recommendedName>
</protein>